<feature type="compositionally biased region" description="Basic residues" evidence="1">
    <location>
        <begin position="894"/>
        <end position="904"/>
    </location>
</feature>
<evidence type="ECO:0000256" key="1">
    <source>
        <dbReference type="SAM" id="MobiDB-lite"/>
    </source>
</evidence>
<feature type="region of interest" description="Disordered" evidence="1">
    <location>
        <begin position="1053"/>
        <end position="1137"/>
    </location>
</feature>
<feature type="compositionally biased region" description="Polar residues" evidence="1">
    <location>
        <begin position="1082"/>
        <end position="1091"/>
    </location>
</feature>
<feature type="compositionally biased region" description="Polar residues" evidence="1">
    <location>
        <begin position="781"/>
        <end position="797"/>
    </location>
</feature>
<feature type="region of interest" description="Disordered" evidence="1">
    <location>
        <begin position="893"/>
        <end position="917"/>
    </location>
</feature>
<dbReference type="GO" id="GO:0005925">
    <property type="term" value="C:focal adhesion"/>
    <property type="evidence" value="ECO:0007669"/>
    <property type="project" value="TreeGrafter"/>
</dbReference>
<dbReference type="InterPro" id="IPR030072">
    <property type="entry name" value="XIRP1/XIRP2"/>
</dbReference>
<dbReference type="AlphaFoldDB" id="A0AAN8C9U0"/>
<dbReference type="Proteomes" id="UP001331515">
    <property type="component" value="Unassembled WGS sequence"/>
</dbReference>
<feature type="compositionally biased region" description="Basic and acidic residues" evidence="1">
    <location>
        <begin position="180"/>
        <end position="200"/>
    </location>
</feature>
<feature type="compositionally biased region" description="Basic and acidic residues" evidence="1">
    <location>
        <begin position="562"/>
        <end position="575"/>
    </location>
</feature>
<dbReference type="PANTHER" id="PTHR22591">
    <property type="entry name" value="XIN"/>
    <property type="match status" value="1"/>
</dbReference>
<dbReference type="GO" id="GO:0051015">
    <property type="term" value="F:actin filament binding"/>
    <property type="evidence" value="ECO:0007669"/>
    <property type="project" value="TreeGrafter"/>
</dbReference>
<dbReference type="GO" id="GO:0007015">
    <property type="term" value="P:actin filament organization"/>
    <property type="evidence" value="ECO:0007669"/>
    <property type="project" value="TreeGrafter"/>
</dbReference>
<accession>A0AAN8C9U0</accession>
<dbReference type="GO" id="GO:0001725">
    <property type="term" value="C:stress fiber"/>
    <property type="evidence" value="ECO:0007669"/>
    <property type="project" value="TreeGrafter"/>
</dbReference>
<feature type="region of interest" description="Disordered" evidence="1">
    <location>
        <begin position="176"/>
        <end position="200"/>
    </location>
</feature>
<name>A0AAN8C9U0_CHAGU</name>
<evidence type="ECO:0000313" key="2">
    <source>
        <dbReference type="EMBL" id="KAK5897823.1"/>
    </source>
</evidence>
<comment type="caution">
    <text evidence="2">The sequence shown here is derived from an EMBL/GenBank/DDBJ whole genome shotgun (WGS) entry which is preliminary data.</text>
</comment>
<organism evidence="2 3">
    <name type="scientific">Champsocephalus gunnari</name>
    <name type="common">Mackerel icefish</name>
    <dbReference type="NCBI Taxonomy" id="52237"/>
    <lineage>
        <taxon>Eukaryota</taxon>
        <taxon>Metazoa</taxon>
        <taxon>Chordata</taxon>
        <taxon>Craniata</taxon>
        <taxon>Vertebrata</taxon>
        <taxon>Euteleostomi</taxon>
        <taxon>Actinopterygii</taxon>
        <taxon>Neopterygii</taxon>
        <taxon>Teleostei</taxon>
        <taxon>Neoteleostei</taxon>
        <taxon>Acanthomorphata</taxon>
        <taxon>Eupercaria</taxon>
        <taxon>Perciformes</taxon>
        <taxon>Notothenioidei</taxon>
        <taxon>Channichthyidae</taxon>
        <taxon>Champsocephalus</taxon>
    </lineage>
</organism>
<evidence type="ECO:0000313" key="3">
    <source>
        <dbReference type="Proteomes" id="UP001331515"/>
    </source>
</evidence>
<feature type="compositionally biased region" description="Basic and acidic residues" evidence="1">
    <location>
        <begin position="1110"/>
        <end position="1126"/>
    </location>
</feature>
<reference evidence="2 3" key="1">
    <citation type="journal article" date="2023" name="Mol. Biol. Evol.">
        <title>Genomics of Secondarily Temperate Adaptation in the Only Non-Antarctic Icefish.</title>
        <authorList>
            <person name="Rivera-Colon A.G."/>
            <person name="Rayamajhi N."/>
            <person name="Minhas B.F."/>
            <person name="Madrigal G."/>
            <person name="Bilyk K.T."/>
            <person name="Yoon V."/>
            <person name="Hune M."/>
            <person name="Gregory S."/>
            <person name="Cheng C.H.C."/>
            <person name="Catchen J.M."/>
        </authorList>
    </citation>
    <scope>NUCLEOTIDE SEQUENCE [LARGE SCALE GENOMIC DNA]</scope>
    <source>
        <tissue evidence="2">White muscle</tissue>
    </source>
</reference>
<feature type="compositionally biased region" description="Basic and acidic residues" evidence="1">
    <location>
        <begin position="690"/>
        <end position="739"/>
    </location>
</feature>
<proteinExistence type="predicted"/>
<protein>
    <recommendedName>
        <fullName evidence="4">Xin actin-binding repeat-containing protein 1-like</fullName>
    </recommendedName>
</protein>
<feature type="region of interest" description="Disordered" evidence="1">
    <location>
        <begin position="651"/>
        <end position="825"/>
    </location>
</feature>
<feature type="compositionally biased region" description="Basic and acidic residues" evidence="1">
    <location>
        <begin position="798"/>
        <end position="825"/>
    </location>
</feature>
<feature type="compositionally biased region" description="Polar residues" evidence="1">
    <location>
        <begin position="601"/>
        <end position="611"/>
    </location>
</feature>
<sequence length="1137" mass="126030">MPFGQIRNQNKDDIEWQLENIKETLKSLYQVDAIQSDGSIIEVNETMIAKKAKFTLSEGGPEIKYDEVAEGGAQNFILQLLPRSNLKPHITYLKEGREGKIEATLVKIPVQHHHFSANQDTEFKTANMAQLVEDILNQDNSLRKGVIMQTDADGGAKVIVYSLYYYLDVDDLKSYSPPKGAERCEPEQERGDVRKNDNQELQKGFVASTKSGLLETPKDQGSTRPEITVKGNVKLFKSCIEKGDLEYLKTLQAEPTEQEQELLPPSQNVAEQGMNLHHDQRGDGAEESASEWVPVDIKRLKNMFSGDQRPIQPKPNAWENRAPISCAVTGLGKSQSSTDMDVKTPEVCNSPVAPKGSNLQDDGQVHQAELVEVVDINEEISELQTAMQSLHQATIEAKSLHHSALSKLHYHEPISIKAGDGELPHTKTCHKDSHAEEETTETCRKMGQKEVFQKQHLQAAMEPGHIPETIEAQQEEEEVVFHGKLQAALDSLQKSNINVSRGDFRDAMIYRNVSKPQRSQHLNTASVQIPTKEELCPVTDPHPTQAPVRRELSKEQGTSTHAEPKDKADTRDVSEKSNTILVAPKPAVPPKPEHLKVKQGEIQSTDTKTPEATQTITVKVEETVPQPLPKALVSCDDEQKQGLFKANVCAESGSVNPESKKPVDEAISMSEESEVRHQVQGSVAILETENNIRRQQEINVTDEEKSPKDSPIKENMNETDESHVDFKEACKKFEGEKAASGKKAPAKPKRNAQVDNKKQKQQSGNNTSVLAHVAEEPQPTVPGSSCSEPNACQQTADSQKEKEKKEDGKVEMREKKGRTETEVERRQRLSVHMDVIMTENMTAAMDIFDNLRKQEELQSILSRVEEIEQDTSEVDVSCLRKVFEDVPEWVGIPGKKKQKKKRKGNKDGKLPLTKNNTENKSSMAHVFGNLERASEEITTLKEHTLARLVEIEERIKKALYSVSTLKSDADIAGLSRLFKESLAVDQGPPSSGGVSKISIESSRTKPLQTQVSTAAQGHSDLLVSQGEGASAKLQASPPSSPVFISIQSAAKTTEKAELLPPETTICPKCQNSPKTEERFRSTKTVTCNSPAQSRRKDSRKGGKKQSSSNPKRETSVLEVQTDHEGKSIVGSKTVKQL</sequence>
<evidence type="ECO:0008006" key="4">
    <source>
        <dbReference type="Google" id="ProtNLM"/>
    </source>
</evidence>
<feature type="region of interest" description="Disordered" evidence="1">
    <location>
        <begin position="535"/>
        <end position="611"/>
    </location>
</feature>
<keyword evidence="3" id="KW-1185">Reference proteome</keyword>
<dbReference type="EMBL" id="JAURVH010001533">
    <property type="protein sequence ID" value="KAK5897823.1"/>
    <property type="molecule type" value="Genomic_DNA"/>
</dbReference>
<dbReference type="PANTHER" id="PTHR22591:SF2">
    <property type="entry name" value="XIN ACTIN-BINDING REPEAT-CONTAINING PROTEIN 1"/>
    <property type="match status" value="1"/>
</dbReference>
<gene>
    <name evidence="2" type="ORF">CgunFtcFv8_015294</name>
</gene>